<evidence type="ECO:0000313" key="6">
    <source>
        <dbReference type="EMBL" id="VZO35732.1"/>
    </source>
</evidence>
<dbReference type="GO" id="GO:0042597">
    <property type="term" value="C:periplasmic space"/>
    <property type="evidence" value="ECO:0007669"/>
    <property type="project" value="UniProtKB-ARBA"/>
</dbReference>
<sequence>MSLPPISRRAVLIGGLSAGALGLAACGAGDAGTGASTGPSGTDAEPTAGGTLRFAVANDPASLTPQGGGSGNDARYVTRQLVDSLLDQDPETGELAPWLAQEWEINEDATEFTFHLREGVTFSDGTPLTAQSIKDNFADVLAQGAQASYAIEHLAGYLDTEVVDEQTAIVRFDVPSAPFLQALTEPIFGPLAASTLALPWEERVSGGVIGTGPFVLDRYTKDTEVVLTRREGYAWPSSLSQNTGEAHLDEVVFQIVPEASVRTGSLSSGQVDVIGGVPPQDQATLEGSGYTIVARGNPGTTFGLTPYNAKPIISDVNVRRALSLALNRTDLRDATLNESYAVSTSPLAATTPGWVDLSEYLEQDVDEAARLLEESGWVPGADGIRERDGERLALVIAWSNNFVANQSALELLQQQAKEVGIEVELWTGDVSERTAKGAAGEFDLTYGNLSRADGDILRTSFAFGDEDPFQVADEDLNALLEEQRGITDVAARNEVLARAQERILEIAFHIPTFELTSVLGTTEDVHGVALGADSRLTSLVDAFLVGGAA</sequence>
<dbReference type="Gene3D" id="3.40.190.10">
    <property type="entry name" value="Periplasmic binding protein-like II"/>
    <property type="match status" value="1"/>
</dbReference>
<dbReference type="GO" id="GO:0043190">
    <property type="term" value="C:ATP-binding cassette (ABC) transporter complex"/>
    <property type="evidence" value="ECO:0007669"/>
    <property type="project" value="InterPro"/>
</dbReference>
<evidence type="ECO:0000256" key="1">
    <source>
        <dbReference type="ARBA" id="ARBA00005695"/>
    </source>
</evidence>
<dbReference type="InterPro" id="IPR006311">
    <property type="entry name" value="TAT_signal"/>
</dbReference>
<keyword evidence="7" id="KW-1185">Reference proteome</keyword>
<comment type="caution">
    <text evidence="6">The sequence shown here is derived from an EMBL/GenBank/DDBJ whole genome shotgun (WGS) entry which is preliminary data.</text>
</comment>
<evidence type="ECO:0000259" key="5">
    <source>
        <dbReference type="Pfam" id="PF00496"/>
    </source>
</evidence>
<dbReference type="AlphaFoldDB" id="A0A7M4DFN9"/>
<evidence type="ECO:0000256" key="2">
    <source>
        <dbReference type="ARBA" id="ARBA00022448"/>
    </source>
</evidence>
<feature type="chain" id="PRO_5038928538" evidence="4">
    <location>
        <begin position="25"/>
        <end position="549"/>
    </location>
</feature>
<name>A0A7M4DFN9_9MICO</name>
<dbReference type="PIRSF" id="PIRSF002741">
    <property type="entry name" value="MppA"/>
    <property type="match status" value="1"/>
</dbReference>
<dbReference type="PROSITE" id="PS51318">
    <property type="entry name" value="TAT"/>
    <property type="match status" value="1"/>
</dbReference>
<dbReference type="CDD" id="cd08492">
    <property type="entry name" value="PBP2_NikA_DppA_OppA_like_15"/>
    <property type="match status" value="1"/>
</dbReference>
<gene>
    <name evidence="6" type="primary">nikA_1</name>
    <name evidence="6" type="ORF">HALOF300_00930</name>
</gene>
<evidence type="ECO:0000313" key="7">
    <source>
        <dbReference type="Proteomes" id="UP000419743"/>
    </source>
</evidence>
<accession>A0A7M4DFN9</accession>
<feature type="domain" description="Solute-binding protein family 5" evidence="5">
    <location>
        <begin position="94"/>
        <end position="451"/>
    </location>
</feature>
<evidence type="ECO:0000256" key="4">
    <source>
        <dbReference type="SAM" id="SignalP"/>
    </source>
</evidence>
<dbReference type="Proteomes" id="UP000419743">
    <property type="component" value="Unassembled WGS sequence"/>
</dbReference>
<feature type="signal peptide" evidence="4">
    <location>
        <begin position="1"/>
        <end position="24"/>
    </location>
</feature>
<dbReference type="GO" id="GO:1904680">
    <property type="term" value="F:peptide transmembrane transporter activity"/>
    <property type="evidence" value="ECO:0007669"/>
    <property type="project" value="TreeGrafter"/>
</dbReference>
<dbReference type="PANTHER" id="PTHR30290">
    <property type="entry name" value="PERIPLASMIC BINDING COMPONENT OF ABC TRANSPORTER"/>
    <property type="match status" value="1"/>
</dbReference>
<reference evidence="6 7" key="1">
    <citation type="submission" date="2019-11" db="EMBL/GenBank/DDBJ databases">
        <authorList>
            <person name="Criscuolo A."/>
        </authorList>
    </citation>
    <scope>NUCLEOTIDE SEQUENCE [LARGE SCALE GENOMIC DNA]</scope>
    <source>
        <strain evidence="6">CIP111667</strain>
    </source>
</reference>
<protein>
    <submittedName>
        <fullName evidence="6">Nickel-binding periplasmic protein</fullName>
    </submittedName>
</protein>
<dbReference type="InterPro" id="IPR030678">
    <property type="entry name" value="Peptide/Ni-bd"/>
</dbReference>
<dbReference type="InterPro" id="IPR039424">
    <property type="entry name" value="SBP_5"/>
</dbReference>
<dbReference type="PANTHER" id="PTHR30290:SF9">
    <property type="entry name" value="OLIGOPEPTIDE-BINDING PROTEIN APPA"/>
    <property type="match status" value="1"/>
</dbReference>
<keyword evidence="2" id="KW-0813">Transport</keyword>
<comment type="similarity">
    <text evidence="1">Belongs to the bacterial solute-binding protein 5 family.</text>
</comment>
<dbReference type="Pfam" id="PF00496">
    <property type="entry name" value="SBP_bac_5"/>
    <property type="match status" value="1"/>
</dbReference>
<dbReference type="RefSeq" id="WP_156739733.1">
    <property type="nucleotide sequence ID" value="NZ_CACRYJ010000016.1"/>
</dbReference>
<dbReference type="EMBL" id="CACRYJ010000016">
    <property type="protein sequence ID" value="VZO35732.1"/>
    <property type="molecule type" value="Genomic_DNA"/>
</dbReference>
<proteinExistence type="inferred from homology"/>
<dbReference type="SUPFAM" id="SSF53850">
    <property type="entry name" value="Periplasmic binding protein-like II"/>
    <property type="match status" value="1"/>
</dbReference>
<dbReference type="GO" id="GO:0015833">
    <property type="term" value="P:peptide transport"/>
    <property type="evidence" value="ECO:0007669"/>
    <property type="project" value="TreeGrafter"/>
</dbReference>
<dbReference type="Gene3D" id="3.10.105.10">
    <property type="entry name" value="Dipeptide-binding Protein, Domain 3"/>
    <property type="match status" value="1"/>
</dbReference>
<dbReference type="InterPro" id="IPR000914">
    <property type="entry name" value="SBP_5_dom"/>
</dbReference>
<evidence type="ECO:0000256" key="3">
    <source>
        <dbReference type="ARBA" id="ARBA00022729"/>
    </source>
</evidence>
<keyword evidence="3 4" id="KW-0732">Signal</keyword>
<organism evidence="6 7">
    <name type="scientific">Occultella aeris</name>
    <dbReference type="NCBI Taxonomy" id="2761496"/>
    <lineage>
        <taxon>Bacteria</taxon>
        <taxon>Bacillati</taxon>
        <taxon>Actinomycetota</taxon>
        <taxon>Actinomycetes</taxon>
        <taxon>Micrococcales</taxon>
        <taxon>Ruaniaceae</taxon>
        <taxon>Occultella</taxon>
    </lineage>
</organism>